<keyword evidence="6" id="KW-0256">Endoplasmic reticulum</keyword>
<keyword evidence="12" id="KW-1208">Phospholipid metabolism</keyword>
<evidence type="ECO:0000313" key="18">
    <source>
        <dbReference type="RefSeq" id="XP_022257640.1"/>
    </source>
</evidence>
<dbReference type="Gene3D" id="3.40.50.1820">
    <property type="entry name" value="alpha/beta hydrolase"/>
    <property type="match status" value="1"/>
</dbReference>
<evidence type="ECO:0000256" key="4">
    <source>
        <dbReference type="ARBA" id="ARBA00022516"/>
    </source>
</evidence>
<evidence type="ECO:0000256" key="9">
    <source>
        <dbReference type="ARBA" id="ARBA00023128"/>
    </source>
</evidence>
<evidence type="ECO:0000256" key="15">
    <source>
        <dbReference type="ARBA" id="ARBA00041701"/>
    </source>
</evidence>
<dbReference type="Gene3D" id="1.25.10.10">
    <property type="entry name" value="Leucine-rich Repeat Variant"/>
    <property type="match status" value="1"/>
</dbReference>
<keyword evidence="11" id="KW-0594">Phospholipid biosynthesis</keyword>
<evidence type="ECO:0000256" key="2">
    <source>
        <dbReference type="ARBA" id="ARBA00004173"/>
    </source>
</evidence>
<keyword evidence="10" id="KW-0472">Membrane</keyword>
<evidence type="ECO:0000256" key="8">
    <source>
        <dbReference type="ARBA" id="ARBA00023098"/>
    </source>
</evidence>
<dbReference type="GeneID" id="106473505"/>
<reference evidence="18" key="1">
    <citation type="submission" date="2025-08" db="UniProtKB">
        <authorList>
            <consortium name="RefSeq"/>
        </authorList>
    </citation>
    <scope>IDENTIFICATION</scope>
    <source>
        <tissue evidence="18">Muscle</tissue>
    </source>
</reference>
<keyword evidence="8" id="KW-0443">Lipid metabolism</keyword>
<evidence type="ECO:0000313" key="17">
    <source>
        <dbReference type="Proteomes" id="UP000694941"/>
    </source>
</evidence>
<comment type="subcellular location">
    <subcellularLocation>
        <location evidence="3">Endoplasmic reticulum</location>
    </subcellularLocation>
    <subcellularLocation>
        <location evidence="1">Membrane</location>
        <topology evidence="1">Single-pass membrane protein</topology>
    </subcellularLocation>
    <subcellularLocation>
        <location evidence="2">Mitochondrion</location>
    </subcellularLocation>
</comment>
<keyword evidence="4" id="KW-0444">Lipid biosynthesis</keyword>
<comment type="similarity">
    <text evidence="13">Belongs to the SERAC1 family.</text>
</comment>
<keyword evidence="17" id="KW-1185">Reference proteome</keyword>
<evidence type="ECO:0000256" key="7">
    <source>
        <dbReference type="ARBA" id="ARBA00022989"/>
    </source>
</evidence>
<dbReference type="InterPro" id="IPR016024">
    <property type="entry name" value="ARM-type_fold"/>
</dbReference>
<dbReference type="InterPro" id="IPR011989">
    <property type="entry name" value="ARM-like"/>
</dbReference>
<dbReference type="PANTHER" id="PTHR48182:SF2">
    <property type="entry name" value="PROTEIN SERAC1"/>
    <property type="match status" value="1"/>
</dbReference>
<dbReference type="SUPFAM" id="SSF53474">
    <property type="entry name" value="alpha/beta-Hydrolases"/>
    <property type="match status" value="1"/>
</dbReference>
<dbReference type="Proteomes" id="UP000694941">
    <property type="component" value="Unplaced"/>
</dbReference>
<dbReference type="SUPFAM" id="SSF48371">
    <property type="entry name" value="ARM repeat"/>
    <property type="match status" value="1"/>
</dbReference>
<gene>
    <name evidence="18" type="primary">LOC106473505</name>
</gene>
<dbReference type="PANTHER" id="PTHR48182">
    <property type="entry name" value="PROTEIN SERAC1"/>
    <property type="match status" value="1"/>
</dbReference>
<feature type="compositionally biased region" description="Basic and acidic residues" evidence="16">
    <location>
        <begin position="392"/>
        <end position="402"/>
    </location>
</feature>
<evidence type="ECO:0000256" key="14">
    <source>
        <dbReference type="ARBA" id="ARBA00040991"/>
    </source>
</evidence>
<feature type="region of interest" description="Disordered" evidence="16">
    <location>
        <begin position="392"/>
        <end position="413"/>
    </location>
</feature>
<keyword evidence="9" id="KW-0496">Mitochondrion</keyword>
<name>A0ABM1TP34_LIMPO</name>
<evidence type="ECO:0000256" key="1">
    <source>
        <dbReference type="ARBA" id="ARBA00004167"/>
    </source>
</evidence>
<dbReference type="InterPro" id="IPR029058">
    <property type="entry name" value="AB_hydrolase_fold"/>
</dbReference>
<keyword evidence="5" id="KW-0812">Transmembrane</keyword>
<proteinExistence type="inferred from homology"/>
<evidence type="ECO:0000256" key="6">
    <source>
        <dbReference type="ARBA" id="ARBA00022824"/>
    </source>
</evidence>
<protein>
    <recommendedName>
        <fullName evidence="14">Protein SERAC1</fullName>
    </recommendedName>
    <alternativeName>
        <fullName evidence="15">Serine active site-containing protein 1</fullName>
    </alternativeName>
</protein>
<evidence type="ECO:0000256" key="13">
    <source>
        <dbReference type="ARBA" id="ARBA00038024"/>
    </source>
</evidence>
<evidence type="ECO:0000256" key="12">
    <source>
        <dbReference type="ARBA" id="ARBA00023264"/>
    </source>
</evidence>
<organism evidence="17 18">
    <name type="scientific">Limulus polyphemus</name>
    <name type="common">Atlantic horseshoe crab</name>
    <dbReference type="NCBI Taxonomy" id="6850"/>
    <lineage>
        <taxon>Eukaryota</taxon>
        <taxon>Metazoa</taxon>
        <taxon>Ecdysozoa</taxon>
        <taxon>Arthropoda</taxon>
        <taxon>Chelicerata</taxon>
        <taxon>Merostomata</taxon>
        <taxon>Xiphosura</taxon>
        <taxon>Limulidae</taxon>
        <taxon>Limulus</taxon>
    </lineage>
</organism>
<dbReference type="InterPro" id="IPR052374">
    <property type="entry name" value="SERAC1"/>
</dbReference>
<sequence>MPFIRKINTSQRSFRVFRKKGLVAGCVAFLVGGGYLAREAYQTGGNLRLLFGSVHPQSTATKVGTDATTNYIYLPDATTGPVKDDDNSSLKWLPWRKSDKRLHWRLLKLAQSKDKQVRHVAIRALVELPGLQDADYQEIAQACDLQTAVGLARTRGVDLRFFLPPPPLPSEFTKNTVESDLRVLLASLPQSGVGLCLQYFTQNAVKPKYYQMDLDSGGEWCFGGEGLAEEVHQAGQHTRRVPAETVERFCLQALVSHSTVPSHRAAIVQKGGLQLLHRIRLRRAQNPEIQSLIGQILGNLSLEKEIHRHLLVSGWIGVLASWIKSPRIEVSLPASRTLANMDKDKILDVLYEDQVYLLFPQLREKNKQIHADIIFVHGLLGGAFKTWRQNDSKKLTSKENQSKKNSVKSSSDDTNAWRHKHVFHANFGLVDDAMNFIDYTQCWPKDWLAREFPHSRILAVDYVSHLSDWQAKCPLEKEKRSLLVRSEEILRNMTLAGVGERPLVWVCHSMGGLLVKQMLLMAAKSEDPSLKSIFKNTVGVVFYSVPHKGSDIASLKPSVQFLFLPSVEVQELKKNSPQLLKLHEDFTKLAEEKEIACLSFGETKKTRLGLRWSKVLVPLEGADPGFGQFFTVDASHLDTCKPESRDSPTYSLLVEFLHSHLPHTLLEQLFVEPVPSPKELETMVIMGLVQ</sequence>
<evidence type="ECO:0000256" key="10">
    <source>
        <dbReference type="ARBA" id="ARBA00023136"/>
    </source>
</evidence>
<evidence type="ECO:0000256" key="11">
    <source>
        <dbReference type="ARBA" id="ARBA00023209"/>
    </source>
</evidence>
<evidence type="ECO:0000256" key="3">
    <source>
        <dbReference type="ARBA" id="ARBA00004240"/>
    </source>
</evidence>
<evidence type="ECO:0000256" key="16">
    <source>
        <dbReference type="SAM" id="MobiDB-lite"/>
    </source>
</evidence>
<evidence type="ECO:0000256" key="5">
    <source>
        <dbReference type="ARBA" id="ARBA00022692"/>
    </source>
</evidence>
<keyword evidence="7" id="KW-1133">Transmembrane helix</keyword>
<accession>A0ABM1TP34</accession>
<dbReference type="RefSeq" id="XP_022257640.1">
    <property type="nucleotide sequence ID" value="XM_022401932.1"/>
</dbReference>